<dbReference type="CDD" id="cd04496">
    <property type="entry name" value="SSB_OBF"/>
    <property type="match status" value="1"/>
</dbReference>
<dbReference type="AlphaFoldDB" id="A0AAP2CJ73"/>
<keyword evidence="1 2" id="KW-0238">DNA-binding</keyword>
<comment type="caution">
    <text evidence="2">Lacks conserved residue(s) required for the propagation of feature annotation.</text>
</comment>
<accession>A0AAP2CJ73</accession>
<evidence type="ECO:0000313" key="4">
    <source>
        <dbReference type="EMBL" id="MBS9524694.1"/>
    </source>
</evidence>
<evidence type="ECO:0000256" key="3">
    <source>
        <dbReference type="PIRNR" id="PIRNR002070"/>
    </source>
</evidence>
<comment type="caution">
    <text evidence="4">The sequence shown here is derived from an EMBL/GenBank/DDBJ whole genome shotgun (WGS) entry which is preliminary data.</text>
</comment>
<dbReference type="GO" id="GO:0003697">
    <property type="term" value="F:single-stranded DNA binding"/>
    <property type="evidence" value="ECO:0007669"/>
    <property type="project" value="UniProtKB-UniRule"/>
</dbReference>
<dbReference type="Pfam" id="PF00436">
    <property type="entry name" value="SSB"/>
    <property type="match status" value="1"/>
</dbReference>
<evidence type="ECO:0000256" key="2">
    <source>
        <dbReference type="HAMAP-Rule" id="MF_00984"/>
    </source>
</evidence>
<dbReference type="PANTHER" id="PTHR10302:SF27">
    <property type="entry name" value="SINGLE-STRANDED DNA-BINDING PROTEIN"/>
    <property type="match status" value="1"/>
</dbReference>
<dbReference type="InterPro" id="IPR011344">
    <property type="entry name" value="ssDNA-bd"/>
</dbReference>
<dbReference type="HAMAP" id="MF_00984">
    <property type="entry name" value="SSB"/>
    <property type="match status" value="1"/>
</dbReference>
<dbReference type="GO" id="GO:0006260">
    <property type="term" value="P:DNA replication"/>
    <property type="evidence" value="ECO:0007669"/>
    <property type="project" value="InterPro"/>
</dbReference>
<organism evidence="4 5">
    <name type="scientific">Litoribacter ruber</name>
    <dbReference type="NCBI Taxonomy" id="702568"/>
    <lineage>
        <taxon>Bacteria</taxon>
        <taxon>Pseudomonadati</taxon>
        <taxon>Bacteroidota</taxon>
        <taxon>Cytophagia</taxon>
        <taxon>Cytophagales</taxon>
        <taxon>Cyclobacteriaceae</taxon>
        <taxon>Litoribacter</taxon>
    </lineage>
</organism>
<dbReference type="PIRSF" id="PIRSF002070">
    <property type="entry name" value="SSB"/>
    <property type="match status" value="1"/>
</dbReference>
<dbReference type="EMBL" id="JAHCMY010000006">
    <property type="protein sequence ID" value="MBS9524694.1"/>
    <property type="molecule type" value="Genomic_DNA"/>
</dbReference>
<reference evidence="4 5" key="1">
    <citation type="submission" date="2021-05" db="EMBL/GenBank/DDBJ databases">
        <authorList>
            <person name="Zhang Z.D."/>
            <person name="Osman G."/>
        </authorList>
    </citation>
    <scope>NUCLEOTIDE SEQUENCE [LARGE SCALE GENOMIC DNA]</scope>
    <source>
        <strain evidence="4 5">KCTC 32217</strain>
    </source>
</reference>
<name>A0AAP2CJ73_9BACT</name>
<evidence type="ECO:0000256" key="1">
    <source>
        <dbReference type="ARBA" id="ARBA00023125"/>
    </source>
</evidence>
<evidence type="ECO:0000313" key="5">
    <source>
        <dbReference type="Proteomes" id="UP001319104"/>
    </source>
</evidence>
<comment type="subunit">
    <text evidence="2">Homotetramer.</text>
</comment>
<dbReference type="NCBIfam" id="TIGR00621">
    <property type="entry name" value="ssb"/>
    <property type="match status" value="1"/>
</dbReference>
<sequence length="111" mass="12477">MNSVKLIGRLGSKPDVKTFENNRKMVRLNLATNESYKTAKGEFATETNWHNVVAWGKQAEYLEEKADKGSEISVEGKLVTRTYNDKDGAKKWITEVVANEVSIVEKKEASV</sequence>
<dbReference type="SUPFAM" id="SSF50249">
    <property type="entry name" value="Nucleic acid-binding proteins"/>
    <property type="match status" value="1"/>
</dbReference>
<proteinExistence type="inferred from homology"/>
<protein>
    <recommendedName>
        <fullName evidence="2 3">Single-stranded DNA-binding protein</fullName>
        <shortName evidence="2">SSB</shortName>
    </recommendedName>
</protein>
<dbReference type="Proteomes" id="UP001319104">
    <property type="component" value="Unassembled WGS sequence"/>
</dbReference>
<gene>
    <name evidence="4" type="ORF">KI659_11805</name>
</gene>
<keyword evidence="5" id="KW-1185">Reference proteome</keyword>
<dbReference type="PANTHER" id="PTHR10302">
    <property type="entry name" value="SINGLE-STRANDED DNA-BINDING PROTEIN"/>
    <property type="match status" value="1"/>
</dbReference>
<dbReference type="InterPro" id="IPR000424">
    <property type="entry name" value="Primosome_PriB/ssb"/>
</dbReference>
<dbReference type="InterPro" id="IPR012340">
    <property type="entry name" value="NA-bd_OB-fold"/>
</dbReference>
<dbReference type="RefSeq" id="WP_213945556.1">
    <property type="nucleotide sequence ID" value="NZ_JAHBGI010000013.1"/>
</dbReference>
<dbReference type="GO" id="GO:0009295">
    <property type="term" value="C:nucleoid"/>
    <property type="evidence" value="ECO:0007669"/>
    <property type="project" value="TreeGrafter"/>
</dbReference>
<dbReference type="Gene3D" id="2.40.50.140">
    <property type="entry name" value="Nucleic acid-binding proteins"/>
    <property type="match status" value="1"/>
</dbReference>
<dbReference type="PROSITE" id="PS50935">
    <property type="entry name" value="SSB"/>
    <property type="match status" value="1"/>
</dbReference>